<dbReference type="Proteomes" id="UP000054018">
    <property type="component" value="Unassembled WGS sequence"/>
</dbReference>
<dbReference type="HOGENOM" id="CLU_185496_0_0_1"/>
<sequence>MPIIPQITAALAGRSVFATPLDDAHFTLDTSGVAGVFGGEEAVSAMATVHVYQYRKWLGWYNSPGSYEIAKRYGRLATSKFFDGLFPGVHTDPA</sequence>
<organism evidence="1 2">
    <name type="scientific">Pisolithus microcarpus 441</name>
    <dbReference type="NCBI Taxonomy" id="765257"/>
    <lineage>
        <taxon>Eukaryota</taxon>
        <taxon>Fungi</taxon>
        <taxon>Dikarya</taxon>
        <taxon>Basidiomycota</taxon>
        <taxon>Agaricomycotina</taxon>
        <taxon>Agaricomycetes</taxon>
        <taxon>Agaricomycetidae</taxon>
        <taxon>Boletales</taxon>
        <taxon>Sclerodermatineae</taxon>
        <taxon>Pisolithaceae</taxon>
        <taxon>Pisolithus</taxon>
    </lineage>
</organism>
<dbReference type="EMBL" id="KN833746">
    <property type="protein sequence ID" value="KIK21853.1"/>
    <property type="molecule type" value="Genomic_DNA"/>
</dbReference>
<feature type="non-terminal residue" evidence="1">
    <location>
        <position position="94"/>
    </location>
</feature>
<name>A0A0C9ZQ44_9AGAM</name>
<gene>
    <name evidence="1" type="ORF">PISMIDRAFT_103302</name>
</gene>
<evidence type="ECO:0000313" key="2">
    <source>
        <dbReference type="Proteomes" id="UP000054018"/>
    </source>
</evidence>
<dbReference type="OrthoDB" id="3067110at2759"/>
<dbReference type="AlphaFoldDB" id="A0A0C9ZQ44"/>
<keyword evidence="2" id="KW-1185">Reference proteome</keyword>
<reference evidence="2" key="2">
    <citation type="submission" date="2015-01" db="EMBL/GenBank/DDBJ databases">
        <title>Evolutionary Origins and Diversification of the Mycorrhizal Mutualists.</title>
        <authorList>
            <consortium name="DOE Joint Genome Institute"/>
            <consortium name="Mycorrhizal Genomics Consortium"/>
            <person name="Kohler A."/>
            <person name="Kuo A."/>
            <person name="Nagy L.G."/>
            <person name="Floudas D."/>
            <person name="Copeland A."/>
            <person name="Barry K.W."/>
            <person name="Cichocki N."/>
            <person name="Veneault-Fourrey C."/>
            <person name="LaButti K."/>
            <person name="Lindquist E.A."/>
            <person name="Lipzen A."/>
            <person name="Lundell T."/>
            <person name="Morin E."/>
            <person name="Murat C."/>
            <person name="Riley R."/>
            <person name="Ohm R."/>
            <person name="Sun H."/>
            <person name="Tunlid A."/>
            <person name="Henrissat B."/>
            <person name="Grigoriev I.V."/>
            <person name="Hibbett D.S."/>
            <person name="Martin F."/>
        </authorList>
    </citation>
    <scope>NUCLEOTIDE SEQUENCE [LARGE SCALE GENOMIC DNA]</scope>
    <source>
        <strain evidence="2">441</strain>
    </source>
</reference>
<reference evidence="1 2" key="1">
    <citation type="submission" date="2014-04" db="EMBL/GenBank/DDBJ databases">
        <authorList>
            <consortium name="DOE Joint Genome Institute"/>
            <person name="Kuo A."/>
            <person name="Kohler A."/>
            <person name="Costa M.D."/>
            <person name="Nagy L.G."/>
            <person name="Floudas D."/>
            <person name="Copeland A."/>
            <person name="Barry K.W."/>
            <person name="Cichocki N."/>
            <person name="Veneault-Fourrey C."/>
            <person name="LaButti K."/>
            <person name="Lindquist E.A."/>
            <person name="Lipzen A."/>
            <person name="Lundell T."/>
            <person name="Morin E."/>
            <person name="Murat C."/>
            <person name="Sun H."/>
            <person name="Tunlid A."/>
            <person name="Henrissat B."/>
            <person name="Grigoriev I.V."/>
            <person name="Hibbett D.S."/>
            <person name="Martin F."/>
            <person name="Nordberg H.P."/>
            <person name="Cantor M.N."/>
            <person name="Hua S.X."/>
        </authorList>
    </citation>
    <scope>NUCLEOTIDE SEQUENCE [LARGE SCALE GENOMIC DNA]</scope>
    <source>
        <strain evidence="1 2">441</strain>
    </source>
</reference>
<evidence type="ECO:0000313" key="1">
    <source>
        <dbReference type="EMBL" id="KIK21853.1"/>
    </source>
</evidence>
<accession>A0A0C9ZQ44</accession>
<proteinExistence type="predicted"/>
<protein>
    <submittedName>
        <fullName evidence="1">Uncharacterized protein</fullName>
    </submittedName>
</protein>
<dbReference type="STRING" id="765257.A0A0C9ZQ44"/>